<evidence type="ECO:0000259" key="1">
    <source>
        <dbReference type="Pfam" id="PF13966"/>
    </source>
</evidence>
<comment type="caution">
    <text evidence="2">The sequence shown here is derived from an EMBL/GenBank/DDBJ whole genome shotgun (WGS) entry which is preliminary data.</text>
</comment>
<dbReference type="EMBL" id="QGNW01000124">
    <property type="protein sequence ID" value="RVW94166.1"/>
    <property type="molecule type" value="Genomic_DNA"/>
</dbReference>
<sequence>MAHSGSEWEIRRWALEAIRKEWLFLNGRLAYQVGSGQRVRFWTGQTVWRCATLAFNDWEIELVEHFLHKIQVFRVQREEEDKVVWTTPKYGTFSIKSLYSILEPGGSSLFPSDSIWRVSVPPKVAFFAWEASWGKVLTLEQLQRREYSLANKCFLCLSKVGTMDHLLLHCVKTWVLWNLLFSLFGVD</sequence>
<feature type="domain" description="Reverse transcriptase zinc-binding" evidence="1">
    <location>
        <begin position="93"/>
        <end position="177"/>
    </location>
</feature>
<dbReference type="InterPro" id="IPR026960">
    <property type="entry name" value="RVT-Znf"/>
</dbReference>
<proteinExistence type="predicted"/>
<evidence type="ECO:0000313" key="2">
    <source>
        <dbReference type="EMBL" id="RVW94166.1"/>
    </source>
</evidence>
<reference evidence="2 3" key="1">
    <citation type="journal article" date="2018" name="PLoS Genet.">
        <title>Population sequencing reveals clonal diversity and ancestral inbreeding in the grapevine cultivar Chardonnay.</title>
        <authorList>
            <person name="Roach M.J."/>
            <person name="Johnson D.L."/>
            <person name="Bohlmann J."/>
            <person name="van Vuuren H.J."/>
            <person name="Jones S.J."/>
            <person name="Pretorius I.S."/>
            <person name="Schmidt S.A."/>
            <person name="Borneman A.R."/>
        </authorList>
    </citation>
    <scope>NUCLEOTIDE SEQUENCE [LARGE SCALE GENOMIC DNA]</scope>
    <source>
        <strain evidence="3">cv. Chardonnay</strain>
        <tissue evidence="2">Leaf</tissue>
    </source>
</reference>
<protein>
    <recommendedName>
        <fullName evidence="1">Reverse transcriptase zinc-binding domain-containing protein</fullName>
    </recommendedName>
</protein>
<dbReference type="AlphaFoldDB" id="A0A438IBS0"/>
<dbReference type="Pfam" id="PF13966">
    <property type="entry name" value="zf-RVT"/>
    <property type="match status" value="1"/>
</dbReference>
<gene>
    <name evidence="2" type="ORF">CK203_038228</name>
</gene>
<evidence type="ECO:0000313" key="3">
    <source>
        <dbReference type="Proteomes" id="UP000288805"/>
    </source>
</evidence>
<organism evidence="2 3">
    <name type="scientific">Vitis vinifera</name>
    <name type="common">Grape</name>
    <dbReference type="NCBI Taxonomy" id="29760"/>
    <lineage>
        <taxon>Eukaryota</taxon>
        <taxon>Viridiplantae</taxon>
        <taxon>Streptophyta</taxon>
        <taxon>Embryophyta</taxon>
        <taxon>Tracheophyta</taxon>
        <taxon>Spermatophyta</taxon>
        <taxon>Magnoliopsida</taxon>
        <taxon>eudicotyledons</taxon>
        <taxon>Gunneridae</taxon>
        <taxon>Pentapetalae</taxon>
        <taxon>rosids</taxon>
        <taxon>Vitales</taxon>
        <taxon>Vitaceae</taxon>
        <taxon>Viteae</taxon>
        <taxon>Vitis</taxon>
    </lineage>
</organism>
<name>A0A438IBS0_VITVI</name>
<dbReference type="Proteomes" id="UP000288805">
    <property type="component" value="Unassembled WGS sequence"/>
</dbReference>
<accession>A0A438IBS0</accession>